<name>A0A0G4MVY5_VERLO</name>
<accession>A0A0G4MVY5</accession>
<dbReference type="EMBL" id="CVQH01025382">
    <property type="protein sequence ID" value="CRK38279.1"/>
    <property type="molecule type" value="Genomic_DNA"/>
</dbReference>
<feature type="region of interest" description="Disordered" evidence="1">
    <location>
        <begin position="1"/>
        <end position="39"/>
    </location>
</feature>
<reference evidence="2 3" key="1">
    <citation type="submission" date="2015-05" db="EMBL/GenBank/DDBJ databases">
        <authorList>
            <person name="Wang D.B."/>
            <person name="Wang M."/>
        </authorList>
    </citation>
    <scope>NUCLEOTIDE SEQUENCE [LARGE SCALE GENOMIC DNA]</scope>
    <source>
        <strain evidence="2">VL1</strain>
    </source>
</reference>
<sequence>RRRKAHQLARHGRPAHHDQQHHPVPRAGRGRHGRSGSCGRLLQVLPGARCRALRRRGWRHAAESLGCVGGLGREG</sequence>
<evidence type="ECO:0000313" key="3">
    <source>
        <dbReference type="Proteomes" id="UP000044602"/>
    </source>
</evidence>
<organism evidence="2 3">
    <name type="scientific">Verticillium longisporum</name>
    <name type="common">Verticillium dahliae var. longisporum</name>
    <dbReference type="NCBI Taxonomy" id="100787"/>
    <lineage>
        <taxon>Eukaryota</taxon>
        <taxon>Fungi</taxon>
        <taxon>Dikarya</taxon>
        <taxon>Ascomycota</taxon>
        <taxon>Pezizomycotina</taxon>
        <taxon>Sordariomycetes</taxon>
        <taxon>Hypocreomycetidae</taxon>
        <taxon>Glomerellales</taxon>
        <taxon>Plectosphaerellaceae</taxon>
        <taxon>Verticillium</taxon>
    </lineage>
</organism>
<dbReference type="AlphaFoldDB" id="A0A0G4MVY5"/>
<gene>
    <name evidence="2" type="ORF">BN1708_020483</name>
</gene>
<dbReference type="Proteomes" id="UP000044602">
    <property type="component" value="Unassembled WGS sequence"/>
</dbReference>
<evidence type="ECO:0000256" key="1">
    <source>
        <dbReference type="SAM" id="MobiDB-lite"/>
    </source>
</evidence>
<protein>
    <submittedName>
        <fullName evidence="2">Uncharacterized protein</fullName>
    </submittedName>
</protein>
<feature type="non-terminal residue" evidence="2">
    <location>
        <position position="1"/>
    </location>
</feature>
<proteinExistence type="predicted"/>
<keyword evidence="3" id="KW-1185">Reference proteome</keyword>
<evidence type="ECO:0000313" key="2">
    <source>
        <dbReference type="EMBL" id="CRK38279.1"/>
    </source>
</evidence>
<feature type="compositionally biased region" description="Basic residues" evidence="1">
    <location>
        <begin position="1"/>
        <end position="14"/>
    </location>
</feature>